<evidence type="ECO:0000313" key="5">
    <source>
        <dbReference type="Proteomes" id="UP000322165"/>
    </source>
</evidence>
<gene>
    <name evidence="4" type="primary">nudE</name>
    <name evidence="4" type="ORF">F0415_11975</name>
</gene>
<dbReference type="AlphaFoldDB" id="A0A5B2Z8Y7"/>
<accession>A0A5B2Z8Y7</accession>
<evidence type="ECO:0000256" key="1">
    <source>
        <dbReference type="ARBA" id="ARBA00001946"/>
    </source>
</evidence>
<evidence type="ECO:0000256" key="2">
    <source>
        <dbReference type="ARBA" id="ARBA00022801"/>
    </source>
</evidence>
<dbReference type="GO" id="GO:0019144">
    <property type="term" value="F:ADP-sugar diphosphatase activity"/>
    <property type="evidence" value="ECO:0007669"/>
    <property type="project" value="TreeGrafter"/>
</dbReference>
<dbReference type="Pfam" id="PF00293">
    <property type="entry name" value="NUDIX"/>
    <property type="match status" value="1"/>
</dbReference>
<keyword evidence="5" id="KW-1185">Reference proteome</keyword>
<dbReference type="Proteomes" id="UP000322165">
    <property type="component" value="Unassembled WGS sequence"/>
</dbReference>
<dbReference type="InterPro" id="IPR000086">
    <property type="entry name" value="NUDIX_hydrolase_dom"/>
</dbReference>
<protein>
    <submittedName>
        <fullName evidence="4">ADP compounds hydrolase NudE</fullName>
    </submittedName>
</protein>
<dbReference type="SUPFAM" id="SSF55811">
    <property type="entry name" value="Nudix"/>
    <property type="match status" value="1"/>
</dbReference>
<dbReference type="GO" id="GO:0005829">
    <property type="term" value="C:cytosol"/>
    <property type="evidence" value="ECO:0007669"/>
    <property type="project" value="TreeGrafter"/>
</dbReference>
<dbReference type="PROSITE" id="PS51462">
    <property type="entry name" value="NUDIX"/>
    <property type="match status" value="1"/>
</dbReference>
<organism evidence="4 5">
    <name type="scientific">Arenimonas fontis</name>
    <dbReference type="NCBI Taxonomy" id="2608255"/>
    <lineage>
        <taxon>Bacteria</taxon>
        <taxon>Pseudomonadati</taxon>
        <taxon>Pseudomonadota</taxon>
        <taxon>Gammaproteobacteria</taxon>
        <taxon>Lysobacterales</taxon>
        <taxon>Lysobacteraceae</taxon>
        <taxon>Arenimonas</taxon>
    </lineage>
</organism>
<dbReference type="GO" id="GO:0019693">
    <property type="term" value="P:ribose phosphate metabolic process"/>
    <property type="evidence" value="ECO:0007669"/>
    <property type="project" value="TreeGrafter"/>
</dbReference>
<dbReference type="CDD" id="cd24156">
    <property type="entry name" value="NUDIX_ADPRase_NudE"/>
    <property type="match status" value="1"/>
</dbReference>
<keyword evidence="2 4" id="KW-0378">Hydrolase</keyword>
<evidence type="ECO:0000313" key="4">
    <source>
        <dbReference type="EMBL" id="KAA2283671.1"/>
    </source>
</evidence>
<dbReference type="Gene3D" id="3.90.79.10">
    <property type="entry name" value="Nucleoside Triphosphate Pyrophosphohydrolase"/>
    <property type="match status" value="1"/>
</dbReference>
<proteinExistence type="predicted"/>
<dbReference type="PROSITE" id="PS00893">
    <property type="entry name" value="NUDIX_BOX"/>
    <property type="match status" value="1"/>
</dbReference>
<dbReference type="PANTHER" id="PTHR11839:SF12">
    <property type="entry name" value="ADP COMPOUNDS HYDROLASE NUDE"/>
    <property type="match status" value="1"/>
</dbReference>
<comment type="cofactor">
    <cofactor evidence="1">
        <name>Mg(2+)</name>
        <dbReference type="ChEBI" id="CHEBI:18420"/>
    </cofactor>
</comment>
<dbReference type="NCBIfam" id="NF008736">
    <property type="entry name" value="PRK11762.1"/>
    <property type="match status" value="1"/>
</dbReference>
<reference evidence="4 5" key="2">
    <citation type="submission" date="2019-09" db="EMBL/GenBank/DDBJ databases">
        <authorList>
            <person name="Mazur A."/>
        </authorList>
    </citation>
    <scope>NUCLEOTIDE SEQUENCE [LARGE SCALE GENOMIC DNA]</scope>
    <source>
        <strain evidence="4 5">3729k</strain>
    </source>
</reference>
<feature type="domain" description="Nudix hydrolase" evidence="3">
    <location>
        <begin position="44"/>
        <end position="178"/>
    </location>
</feature>
<dbReference type="RefSeq" id="WP_149861459.1">
    <property type="nucleotide sequence ID" value="NZ_VUOD01000015.1"/>
</dbReference>
<dbReference type="InterPro" id="IPR020084">
    <property type="entry name" value="NUDIX_hydrolase_CS"/>
</dbReference>
<evidence type="ECO:0000259" key="3">
    <source>
        <dbReference type="PROSITE" id="PS51462"/>
    </source>
</evidence>
<comment type="caution">
    <text evidence="4">The sequence shown here is derived from an EMBL/GenBank/DDBJ whole genome shotgun (WGS) entry which is preliminary data.</text>
</comment>
<dbReference type="EMBL" id="VUOD01000015">
    <property type="protein sequence ID" value="KAA2283671.1"/>
    <property type="molecule type" value="Genomic_DNA"/>
</dbReference>
<dbReference type="InterPro" id="IPR015797">
    <property type="entry name" value="NUDIX_hydrolase-like_dom_sf"/>
</dbReference>
<sequence>MSSPPRPLPVIHRREVQEAGGTRREWLDLEFSNGERRRYHRILSPGLGSVIIAAIPEPGTVLLVREYAAGVHRYELGLPKGKMDAGETATEAANRELKEEVGMGARKLTLLRQITTAPTYMQHHIHLVLAEDLYPERLPGDEPEPLEVVPWRLDRLGELALREDCSEGRSLAALFIVREVLEGRA</sequence>
<name>A0A5B2Z8Y7_9GAMM</name>
<dbReference type="GO" id="GO:0006753">
    <property type="term" value="P:nucleoside phosphate metabolic process"/>
    <property type="evidence" value="ECO:0007669"/>
    <property type="project" value="TreeGrafter"/>
</dbReference>
<dbReference type="PANTHER" id="PTHR11839">
    <property type="entry name" value="UDP/ADP-SUGAR PYROPHOSPHATASE"/>
    <property type="match status" value="1"/>
</dbReference>
<reference evidence="4 5" key="1">
    <citation type="submission" date="2019-09" db="EMBL/GenBank/DDBJ databases">
        <title>Arenimonas chukotkensis sp. nov., a bacterium isolated from Chukotka hot spring, Arctic region, Russia.</title>
        <authorList>
            <person name="Zayulina K.S."/>
            <person name="Prokofeva M.I."/>
            <person name="Elcheninov A.G."/>
            <person name="Novikov A."/>
            <person name="Kochetkova T.V."/>
            <person name="Kublanov I.V."/>
        </authorList>
    </citation>
    <scope>NUCLEOTIDE SEQUENCE [LARGE SCALE GENOMIC DNA]</scope>
    <source>
        <strain evidence="4 5">3729k</strain>
    </source>
</reference>